<dbReference type="Proteomes" id="UP000077002">
    <property type="component" value="Unassembled WGS sequence"/>
</dbReference>
<organism evidence="1 2">
    <name type="scientific">Fonsecaea monophora</name>
    <dbReference type="NCBI Taxonomy" id="254056"/>
    <lineage>
        <taxon>Eukaryota</taxon>
        <taxon>Fungi</taxon>
        <taxon>Dikarya</taxon>
        <taxon>Ascomycota</taxon>
        <taxon>Pezizomycotina</taxon>
        <taxon>Eurotiomycetes</taxon>
        <taxon>Chaetothyriomycetidae</taxon>
        <taxon>Chaetothyriales</taxon>
        <taxon>Herpotrichiellaceae</taxon>
        <taxon>Fonsecaea</taxon>
    </lineage>
</organism>
<proteinExistence type="predicted"/>
<sequence>MDEAKIQEGDTLYEISICISPCITAKTKGLTEYALRYHLNSLIRKVGVLCKVFDGVRSPRDDHELSAQDQFCLKFITLAPVLTMIALNDMKKLVCCTAINTVQVPQFTAEWRPTTVTTSEAINYGVLVTWAI</sequence>
<protein>
    <submittedName>
        <fullName evidence="1">Uncharacterized protein</fullName>
    </submittedName>
</protein>
<evidence type="ECO:0000313" key="1">
    <source>
        <dbReference type="EMBL" id="OAG40599.1"/>
    </source>
</evidence>
<gene>
    <name evidence="1" type="ORF">AYO21_05095</name>
</gene>
<dbReference type="GeneID" id="34600263"/>
<accession>A0A177FBG3</accession>
<dbReference type="OrthoDB" id="4153956at2759"/>
<comment type="caution">
    <text evidence="1">The sequence shown here is derived from an EMBL/GenBank/DDBJ whole genome shotgun (WGS) entry which is preliminary data.</text>
</comment>
<name>A0A177FBG3_9EURO</name>
<keyword evidence="2" id="KW-1185">Reference proteome</keyword>
<reference evidence="1 2" key="1">
    <citation type="submission" date="2016-03" db="EMBL/GenBank/DDBJ databases">
        <title>Draft genome sequence of the Fonsecaea monophora CBS 269.37.</title>
        <authorList>
            <person name="Bombassaro A."/>
            <person name="Vinicius W.A."/>
            <person name="De Hoog S."/>
            <person name="Sun J."/>
            <person name="Souza E.M."/>
            <person name="Raittz R.T."/>
            <person name="Costa F."/>
            <person name="Leao A.C."/>
            <person name="Tadra-Sfeir M.Z."/>
            <person name="Baura V."/>
            <person name="Balsanelli E."/>
            <person name="Pedrosa F.O."/>
            <person name="Moreno L.F."/>
            <person name="Steffens M.B."/>
            <person name="Xi L."/>
            <person name="Bocca A.L."/>
            <person name="Felipe M.S."/>
            <person name="Teixeira M."/>
            <person name="Telles Filho F.Q."/>
            <person name="Azevedo C.M."/>
            <person name="Gomes R."/>
            <person name="Vicente V.A."/>
        </authorList>
    </citation>
    <scope>NUCLEOTIDE SEQUENCE [LARGE SCALE GENOMIC DNA]</scope>
    <source>
        <strain evidence="1 2">CBS 269.37</strain>
    </source>
</reference>
<evidence type="ECO:0000313" key="2">
    <source>
        <dbReference type="Proteomes" id="UP000077002"/>
    </source>
</evidence>
<dbReference type="EMBL" id="LVKK01000031">
    <property type="protein sequence ID" value="OAG40599.1"/>
    <property type="molecule type" value="Genomic_DNA"/>
</dbReference>
<dbReference type="RefSeq" id="XP_022512551.1">
    <property type="nucleotide sequence ID" value="XM_022655066.1"/>
</dbReference>
<dbReference type="AlphaFoldDB" id="A0A177FBG3"/>